<dbReference type="AlphaFoldDB" id="A0A8J3VEJ7"/>
<evidence type="ECO:0000313" key="1">
    <source>
        <dbReference type="EMBL" id="GIH03387.1"/>
    </source>
</evidence>
<accession>A0A8J3VEJ7</accession>
<comment type="caution">
    <text evidence="1">The sequence shown here is derived from an EMBL/GenBank/DDBJ whole genome shotgun (WGS) entry which is preliminary data.</text>
</comment>
<proteinExistence type="predicted"/>
<dbReference type="RefSeq" id="WP_203907300.1">
    <property type="nucleotide sequence ID" value="NZ_BONY01000007.1"/>
</dbReference>
<protein>
    <submittedName>
        <fullName evidence="1">Uncharacterized protein</fullName>
    </submittedName>
</protein>
<sequence length="149" mass="16966">MTTSLQVPNWYPYAQADTVYETLAAHQVGDDLRMNDDVVITVSCVQARFDAAGIEVRFASPSHDRMSRLRICSTETSNTVVDVIEGLVTAYASHWASLLENGPWCCGNTMESDHDDTADVVTRYRCVICYSWYTRETPDDHYLQGRRWM</sequence>
<dbReference type="EMBL" id="BONY01000007">
    <property type="protein sequence ID" value="GIH03387.1"/>
    <property type="molecule type" value="Genomic_DNA"/>
</dbReference>
<keyword evidence="2" id="KW-1185">Reference proteome</keyword>
<evidence type="ECO:0000313" key="2">
    <source>
        <dbReference type="Proteomes" id="UP000612899"/>
    </source>
</evidence>
<reference evidence="1" key="1">
    <citation type="submission" date="2021-01" db="EMBL/GenBank/DDBJ databases">
        <title>Whole genome shotgun sequence of Rhizocola hellebori NBRC 109834.</title>
        <authorList>
            <person name="Komaki H."/>
            <person name="Tamura T."/>
        </authorList>
    </citation>
    <scope>NUCLEOTIDE SEQUENCE</scope>
    <source>
        <strain evidence="1">NBRC 109834</strain>
    </source>
</reference>
<name>A0A8J3VEJ7_9ACTN</name>
<gene>
    <name evidence="1" type="ORF">Rhe02_14540</name>
</gene>
<dbReference type="Proteomes" id="UP000612899">
    <property type="component" value="Unassembled WGS sequence"/>
</dbReference>
<organism evidence="1 2">
    <name type="scientific">Rhizocola hellebori</name>
    <dbReference type="NCBI Taxonomy" id="1392758"/>
    <lineage>
        <taxon>Bacteria</taxon>
        <taxon>Bacillati</taxon>
        <taxon>Actinomycetota</taxon>
        <taxon>Actinomycetes</taxon>
        <taxon>Micromonosporales</taxon>
        <taxon>Micromonosporaceae</taxon>
        <taxon>Rhizocola</taxon>
    </lineage>
</organism>